<feature type="domain" description="SGNH hydrolase-type esterase" evidence="2">
    <location>
        <begin position="50"/>
        <end position="280"/>
    </location>
</feature>
<evidence type="ECO:0000256" key="1">
    <source>
        <dbReference type="SAM" id="SignalP"/>
    </source>
</evidence>
<evidence type="ECO:0000259" key="2">
    <source>
        <dbReference type="Pfam" id="PF13472"/>
    </source>
</evidence>
<keyword evidence="3" id="KW-0378">Hydrolase</keyword>
<proteinExistence type="predicted"/>
<dbReference type="SUPFAM" id="SSF52266">
    <property type="entry name" value="SGNH hydrolase"/>
    <property type="match status" value="1"/>
</dbReference>
<keyword evidence="4" id="KW-1185">Reference proteome</keyword>
<dbReference type="InterPro" id="IPR036514">
    <property type="entry name" value="SGNH_hydro_sf"/>
</dbReference>
<dbReference type="PANTHER" id="PTHR37981">
    <property type="entry name" value="LIPASE 2"/>
    <property type="match status" value="1"/>
</dbReference>
<dbReference type="EMBL" id="JBFPJR010000015">
    <property type="protein sequence ID" value="MEX0428051.1"/>
    <property type="molecule type" value="Genomic_DNA"/>
</dbReference>
<dbReference type="RefSeq" id="WP_367994002.1">
    <property type="nucleotide sequence ID" value="NZ_JBFPJR010000015.1"/>
</dbReference>
<dbReference type="InterPro" id="IPR037460">
    <property type="entry name" value="SEST-like"/>
</dbReference>
<protein>
    <submittedName>
        <fullName evidence="3">SGNH/GDSL hydrolase family protein</fullName>
        <ecNumber evidence="3">3.1.-.-</ecNumber>
    </submittedName>
</protein>
<dbReference type="PANTHER" id="PTHR37981:SF1">
    <property type="entry name" value="SGNH HYDROLASE-TYPE ESTERASE DOMAIN-CONTAINING PROTEIN"/>
    <property type="match status" value="1"/>
</dbReference>
<gene>
    <name evidence="3" type="ORF">AB3X52_10515</name>
</gene>
<dbReference type="GO" id="GO:0016787">
    <property type="term" value="F:hydrolase activity"/>
    <property type="evidence" value="ECO:0007669"/>
    <property type="project" value="UniProtKB-KW"/>
</dbReference>
<keyword evidence="1" id="KW-0732">Signal</keyword>
<feature type="signal peptide" evidence="1">
    <location>
        <begin position="1"/>
        <end position="26"/>
    </location>
</feature>
<dbReference type="InterPro" id="IPR013830">
    <property type="entry name" value="SGNH_hydro"/>
</dbReference>
<name>A0ABV3SYM4_9ACTN</name>
<dbReference type="EC" id="3.1.-.-" evidence="3"/>
<dbReference type="CDD" id="cd01823">
    <property type="entry name" value="SEST_like"/>
    <property type="match status" value="1"/>
</dbReference>
<accession>A0ABV3SYM4</accession>
<dbReference type="Pfam" id="PF13472">
    <property type="entry name" value="Lipase_GDSL_2"/>
    <property type="match status" value="1"/>
</dbReference>
<sequence>MSSRVSLRLAAAATAVLSFFLTGSLTGPTDPAAADRPTSPASWAGAQYVALGDSYTAAPFVPTLDVAGGCYRSTQNYPALVARALGADLTDRSCSGAQTKDMTVSQLPGIAPQFDALSADTDLVTVSIGGNDFSVFGTLVSYCPTLRASDPTGAPCRDAMRQGGRDALLADVAQTSVRVATVVREVHRLAPYARVLVVGYPQIGPRHGTCPDLLPLADGDYRYANQVAERLDQALRHAAAVTRSSYVDVWGPSKGHDICSADPWINGQYTDPSRAQSYHPFAEEQQAVAGLVLDTLH</sequence>
<evidence type="ECO:0000313" key="4">
    <source>
        <dbReference type="Proteomes" id="UP001556631"/>
    </source>
</evidence>
<evidence type="ECO:0000313" key="3">
    <source>
        <dbReference type="EMBL" id="MEX0428051.1"/>
    </source>
</evidence>
<dbReference type="Gene3D" id="3.40.50.1110">
    <property type="entry name" value="SGNH hydrolase"/>
    <property type="match status" value="1"/>
</dbReference>
<reference evidence="3 4" key="1">
    <citation type="submission" date="2024-07" db="EMBL/GenBank/DDBJ databases">
        <authorList>
            <person name="Lee S."/>
            <person name="Kang M."/>
        </authorList>
    </citation>
    <scope>NUCLEOTIDE SEQUENCE [LARGE SCALE GENOMIC DNA]</scope>
    <source>
        <strain evidence="3 4">DS6</strain>
    </source>
</reference>
<feature type="chain" id="PRO_5046286208" evidence="1">
    <location>
        <begin position="27"/>
        <end position="297"/>
    </location>
</feature>
<organism evidence="3 4">
    <name type="scientific">Nocardioides eburneus</name>
    <dbReference type="NCBI Taxonomy" id="3231482"/>
    <lineage>
        <taxon>Bacteria</taxon>
        <taxon>Bacillati</taxon>
        <taxon>Actinomycetota</taxon>
        <taxon>Actinomycetes</taxon>
        <taxon>Propionibacteriales</taxon>
        <taxon>Nocardioidaceae</taxon>
        <taxon>Nocardioides</taxon>
    </lineage>
</organism>
<dbReference type="Proteomes" id="UP001556631">
    <property type="component" value="Unassembled WGS sequence"/>
</dbReference>
<comment type="caution">
    <text evidence="3">The sequence shown here is derived from an EMBL/GenBank/DDBJ whole genome shotgun (WGS) entry which is preliminary data.</text>
</comment>